<dbReference type="SUPFAM" id="SSF54211">
    <property type="entry name" value="Ribosomal protein S5 domain 2-like"/>
    <property type="match status" value="1"/>
</dbReference>
<evidence type="ECO:0000313" key="5">
    <source>
        <dbReference type="EMBL" id="THU33519.1"/>
    </source>
</evidence>
<organism evidence="5 6">
    <name type="scientific">Niastella caeni</name>
    <dbReference type="NCBI Taxonomy" id="2569763"/>
    <lineage>
        <taxon>Bacteria</taxon>
        <taxon>Pseudomonadati</taxon>
        <taxon>Bacteroidota</taxon>
        <taxon>Chitinophagia</taxon>
        <taxon>Chitinophagales</taxon>
        <taxon>Chitinophagaceae</taxon>
        <taxon>Niastella</taxon>
    </lineage>
</organism>
<dbReference type="Gene3D" id="3.40.50.300">
    <property type="entry name" value="P-loop containing nucleotide triphosphate hydrolases"/>
    <property type="match status" value="1"/>
</dbReference>
<dbReference type="PRINTS" id="PR01657">
    <property type="entry name" value="MCMFAMILY"/>
</dbReference>
<sequence>MLVKTYGSAVYGVEAITITVEVNVMPGNIHYYIVGLPDNAVKESLQRVESAIKTIGYQMPRTKLVINLAPADIKKSGSSFDLAIAIGILAANNQLNNPDKLKDYMIMGELNLDGTVHPIKGALPIAITARKEGFKGLIVPKQNCREAGMVNSLPVYGIEQLTELIGFMNDDHNLQPVAVNTRDEFFQAQHEFEFDFSEVKGQENIKRALEIAAAGGHNAILIGPPGAGKTMLAKRLPTILPPLSLKEALETTKIHSVAGKLPAHATLIAKRPFRSPHHTISDVALVGGGGIPQPGEISLAHNGVLFLDELPEFKRSVLEVMRQPMEERRVTISRAKVAIDFPASFMLISSMNPCPCGFYNHPEKECTCAPGAVHKYLNKISGPLLDRIDLHVEVTPVPFNDLSMQNNAEPSEAIRTRVINARAIQTERYTNNTGIYCNAQMSSKLLKEVCVLDATGQTLLKTAMHKLNLSARAYDRILKVSRTIADLAASETISPAHIAEAITYRNLDREGWGA</sequence>
<dbReference type="OrthoDB" id="9813147at2"/>
<dbReference type="InterPro" id="IPR004482">
    <property type="entry name" value="Mg_chelat-rel"/>
</dbReference>
<dbReference type="InterPro" id="IPR027417">
    <property type="entry name" value="P-loop_NTPase"/>
</dbReference>
<keyword evidence="2" id="KW-0547">Nucleotide-binding</keyword>
<dbReference type="InterPro" id="IPR025158">
    <property type="entry name" value="Mg_chelat-rel_C"/>
</dbReference>
<comment type="caution">
    <text evidence="5">The sequence shown here is derived from an EMBL/GenBank/DDBJ whole genome shotgun (WGS) entry which is preliminary data.</text>
</comment>
<dbReference type="SUPFAM" id="SSF52540">
    <property type="entry name" value="P-loop containing nucleoside triphosphate hydrolases"/>
    <property type="match status" value="1"/>
</dbReference>
<dbReference type="RefSeq" id="WP_136580007.1">
    <property type="nucleotide sequence ID" value="NZ_STFF01000009.1"/>
</dbReference>
<evidence type="ECO:0000256" key="2">
    <source>
        <dbReference type="ARBA" id="ARBA00022741"/>
    </source>
</evidence>
<dbReference type="Pfam" id="PF13335">
    <property type="entry name" value="Mg_chelatase_C"/>
    <property type="match status" value="1"/>
</dbReference>
<accession>A0A4S8HH67</accession>
<dbReference type="InterPro" id="IPR001208">
    <property type="entry name" value="MCM_dom"/>
</dbReference>
<keyword evidence="3 5" id="KW-0067">ATP-binding</keyword>
<dbReference type="AlphaFoldDB" id="A0A4S8HH67"/>
<dbReference type="NCBIfam" id="TIGR00368">
    <property type="entry name" value="YifB family Mg chelatase-like AAA ATPase"/>
    <property type="match status" value="1"/>
</dbReference>
<dbReference type="InterPro" id="IPR020568">
    <property type="entry name" value="Ribosomal_Su5_D2-typ_SF"/>
</dbReference>
<dbReference type="InterPro" id="IPR003593">
    <property type="entry name" value="AAA+_ATPase"/>
</dbReference>
<evidence type="ECO:0000313" key="6">
    <source>
        <dbReference type="Proteomes" id="UP000306918"/>
    </source>
</evidence>
<dbReference type="InterPro" id="IPR014721">
    <property type="entry name" value="Ribsml_uS5_D2-typ_fold_subgr"/>
</dbReference>
<dbReference type="InterPro" id="IPR000523">
    <property type="entry name" value="Mg_chelatse_chII-like_cat_dom"/>
</dbReference>
<proteinExistence type="inferred from homology"/>
<dbReference type="InterPro" id="IPR045006">
    <property type="entry name" value="CHLI-like"/>
</dbReference>
<evidence type="ECO:0000256" key="1">
    <source>
        <dbReference type="ARBA" id="ARBA00006354"/>
    </source>
</evidence>
<dbReference type="SMART" id="SM00382">
    <property type="entry name" value="AAA"/>
    <property type="match status" value="1"/>
</dbReference>
<evidence type="ECO:0000256" key="3">
    <source>
        <dbReference type="ARBA" id="ARBA00022840"/>
    </source>
</evidence>
<dbReference type="EMBL" id="STFF01000009">
    <property type="protein sequence ID" value="THU33519.1"/>
    <property type="molecule type" value="Genomic_DNA"/>
</dbReference>
<evidence type="ECO:0000259" key="4">
    <source>
        <dbReference type="SMART" id="SM00382"/>
    </source>
</evidence>
<keyword evidence="6" id="KW-1185">Reference proteome</keyword>
<feature type="domain" description="AAA+ ATPase" evidence="4">
    <location>
        <begin position="215"/>
        <end position="398"/>
    </location>
</feature>
<dbReference type="Pfam" id="PF01078">
    <property type="entry name" value="Mg_chelatase"/>
    <property type="match status" value="1"/>
</dbReference>
<reference evidence="5 6" key="1">
    <citation type="submission" date="2019-04" db="EMBL/GenBank/DDBJ databases">
        <title>Niastella caeni sp. nov., isolated from activated sludge.</title>
        <authorList>
            <person name="Sheng M."/>
        </authorList>
    </citation>
    <scope>NUCLEOTIDE SEQUENCE [LARGE SCALE GENOMIC DNA]</scope>
    <source>
        <strain evidence="5 6">HX-2-15</strain>
    </source>
</reference>
<dbReference type="PANTHER" id="PTHR32039:SF7">
    <property type="entry name" value="COMPETENCE PROTEIN COMM"/>
    <property type="match status" value="1"/>
</dbReference>
<dbReference type="GO" id="GO:0003677">
    <property type="term" value="F:DNA binding"/>
    <property type="evidence" value="ECO:0007669"/>
    <property type="project" value="InterPro"/>
</dbReference>
<protein>
    <submittedName>
        <fullName evidence="5">ATP-binding protein</fullName>
    </submittedName>
</protein>
<gene>
    <name evidence="5" type="ORF">FAM09_25565</name>
</gene>
<dbReference type="PANTHER" id="PTHR32039">
    <property type="entry name" value="MAGNESIUM-CHELATASE SUBUNIT CHLI"/>
    <property type="match status" value="1"/>
</dbReference>
<dbReference type="Proteomes" id="UP000306918">
    <property type="component" value="Unassembled WGS sequence"/>
</dbReference>
<comment type="similarity">
    <text evidence="1">Belongs to the Mg-chelatase subunits D/I family. ComM subfamily.</text>
</comment>
<dbReference type="GO" id="GO:0005524">
    <property type="term" value="F:ATP binding"/>
    <property type="evidence" value="ECO:0007669"/>
    <property type="project" value="UniProtKB-KW"/>
</dbReference>
<name>A0A4S8HH67_9BACT</name>
<dbReference type="Gene3D" id="3.30.230.10">
    <property type="match status" value="1"/>
</dbReference>
<dbReference type="Pfam" id="PF13541">
    <property type="entry name" value="ChlI"/>
    <property type="match status" value="1"/>
</dbReference>